<dbReference type="InterPro" id="IPR011992">
    <property type="entry name" value="EF-hand-dom_pair"/>
</dbReference>
<name>A0AAF5PFM2_STRER</name>
<sequence>MSSKDELRKLYDTNDVDKSGSLNINEAIKAITSVKQNLKNPDSFEADFKKLAPTGEISFESKELHHFNILIRLDFCKLFKGF</sequence>
<dbReference type="Proteomes" id="UP000035681">
    <property type="component" value="Unplaced"/>
</dbReference>
<accession>A0AAF5PFM2</accession>
<evidence type="ECO:0000313" key="2">
    <source>
        <dbReference type="Proteomes" id="UP000035681"/>
    </source>
</evidence>
<feature type="domain" description="EF-hand" evidence="1">
    <location>
        <begin position="2"/>
        <end position="37"/>
    </location>
</feature>
<dbReference type="GO" id="GO:0005509">
    <property type="term" value="F:calcium ion binding"/>
    <property type="evidence" value="ECO:0007669"/>
    <property type="project" value="InterPro"/>
</dbReference>
<evidence type="ECO:0000259" key="1">
    <source>
        <dbReference type="PROSITE" id="PS50222"/>
    </source>
</evidence>
<evidence type="ECO:0000313" key="3">
    <source>
        <dbReference type="WBParaSite" id="mrna-21"/>
    </source>
</evidence>
<reference evidence="3" key="1">
    <citation type="submission" date="2024-02" db="UniProtKB">
        <authorList>
            <consortium name="WormBaseParasite"/>
        </authorList>
    </citation>
    <scope>IDENTIFICATION</scope>
</reference>
<dbReference type="PROSITE" id="PS50222">
    <property type="entry name" value="EF_HAND_2"/>
    <property type="match status" value="1"/>
</dbReference>
<dbReference type="SUPFAM" id="SSF47473">
    <property type="entry name" value="EF-hand"/>
    <property type="match status" value="1"/>
</dbReference>
<organism evidence="2 3">
    <name type="scientific">Strongyloides stercoralis</name>
    <name type="common">Threadworm</name>
    <dbReference type="NCBI Taxonomy" id="6248"/>
    <lineage>
        <taxon>Eukaryota</taxon>
        <taxon>Metazoa</taxon>
        <taxon>Ecdysozoa</taxon>
        <taxon>Nematoda</taxon>
        <taxon>Chromadorea</taxon>
        <taxon>Rhabditida</taxon>
        <taxon>Tylenchina</taxon>
        <taxon>Panagrolaimomorpha</taxon>
        <taxon>Strongyloidoidea</taxon>
        <taxon>Strongyloididae</taxon>
        <taxon>Strongyloides</taxon>
    </lineage>
</organism>
<dbReference type="Gene3D" id="1.10.238.10">
    <property type="entry name" value="EF-hand"/>
    <property type="match status" value="1"/>
</dbReference>
<protein>
    <recommendedName>
        <fullName evidence="1">EF-hand domain-containing protein</fullName>
    </recommendedName>
</protein>
<proteinExistence type="predicted"/>
<keyword evidence="2" id="KW-1185">Reference proteome</keyword>
<dbReference type="WBParaSite" id="mrna-21">
    <property type="protein sequence ID" value="mrna-21"/>
    <property type="gene ID" value="nbisL1-mrna-21"/>
</dbReference>
<dbReference type="AlphaFoldDB" id="A0AAF5PFM2"/>
<dbReference type="InterPro" id="IPR002048">
    <property type="entry name" value="EF_hand_dom"/>
</dbReference>